<evidence type="ECO:0000313" key="4">
    <source>
        <dbReference type="Proteomes" id="UP000315983"/>
    </source>
</evidence>
<accession>A0A542XU24</accession>
<keyword evidence="2" id="KW-0808">Transferase</keyword>
<dbReference type="Gene3D" id="3.40.640.10">
    <property type="entry name" value="Type I PLP-dependent aspartate aminotransferase-like (Major domain)"/>
    <property type="match status" value="1"/>
</dbReference>
<dbReference type="GO" id="GO:0016829">
    <property type="term" value="F:lyase activity"/>
    <property type="evidence" value="ECO:0007669"/>
    <property type="project" value="UniProtKB-KW"/>
</dbReference>
<protein>
    <submittedName>
        <fullName evidence="2">Aminotransferase class V</fullName>
    </submittedName>
    <submittedName>
        <fullName evidence="3">Selenocysteine lyase/cysteine desulfurase</fullName>
    </submittedName>
</protein>
<dbReference type="InterPro" id="IPR015422">
    <property type="entry name" value="PyrdxlP-dep_Trfase_small"/>
</dbReference>
<keyword evidence="5" id="KW-1185">Reference proteome</keyword>
<evidence type="ECO:0000259" key="1">
    <source>
        <dbReference type="Pfam" id="PF00266"/>
    </source>
</evidence>
<proteinExistence type="predicted"/>
<dbReference type="PANTHER" id="PTHR43586:SF21">
    <property type="entry name" value="PYRIDOXAL PHOSPHATE (PLP)-DEPENDENT ASPARTATE AMINOTRANSFERASE SUPERFAMILY"/>
    <property type="match status" value="1"/>
</dbReference>
<comment type="caution">
    <text evidence="3">The sequence shown here is derived from an EMBL/GenBank/DDBJ whole genome shotgun (WGS) entry which is preliminary data.</text>
</comment>
<dbReference type="RefSeq" id="WP_029023572.1">
    <property type="nucleotide sequence ID" value="NZ_BOQM01000045.1"/>
</dbReference>
<feature type="domain" description="Aminotransferase class V" evidence="1">
    <location>
        <begin position="54"/>
        <end position="291"/>
    </location>
</feature>
<dbReference type="Proteomes" id="UP000315983">
    <property type="component" value="Unassembled WGS sequence"/>
</dbReference>
<dbReference type="InterPro" id="IPR015421">
    <property type="entry name" value="PyrdxlP-dep_Trfase_major"/>
</dbReference>
<dbReference type="InterPro" id="IPR015424">
    <property type="entry name" value="PyrdxlP-dep_Trfase"/>
</dbReference>
<keyword evidence="3" id="KW-0456">Lyase</keyword>
<evidence type="ECO:0000313" key="2">
    <source>
        <dbReference type="EMBL" id="GIM87779.1"/>
    </source>
</evidence>
<dbReference type="SUPFAM" id="SSF53383">
    <property type="entry name" value="PLP-dependent transferases"/>
    <property type="match status" value="1"/>
</dbReference>
<sequence>MDITKAQQLWQPHRGWLNTATYGLPPDPAWAALQEALAAWRTGSMGTSWETWDEATVRTRAAFARLVGVDAGDVTVGSSASQLFAPVAAALPAGATVVVPEVEFTSNLFPWLAQEQRGVRVRTVPLADLVDAIDADTDLVAFSLVQSSDGTVARYAEVVAAARAHGALVAVDATQACGWLPFDGALADVVVVAAYKWLLAPRGTALAYYAPELRDRMRPDTACWYAGADPHDSYYGPPLRLADNARRFDISPAWFSYVGAAPALELLLEVGVPAIHAHNVALANRFRSGLGLPPGDSAIAVAQVPEAQSRLERAGVRAAVRAGRVRVSFHVYCTEDDVDRALDALTG</sequence>
<dbReference type="Gene3D" id="3.90.1150.10">
    <property type="entry name" value="Aspartate Aminotransferase, domain 1"/>
    <property type="match status" value="1"/>
</dbReference>
<evidence type="ECO:0000313" key="5">
    <source>
        <dbReference type="Proteomes" id="UP000677457"/>
    </source>
</evidence>
<gene>
    <name evidence="3" type="ORF">FB564_4557</name>
    <name evidence="2" type="ORF">Sar04_45150</name>
</gene>
<dbReference type="EMBL" id="VFOL01000001">
    <property type="protein sequence ID" value="TQL39304.1"/>
    <property type="molecule type" value="Genomic_DNA"/>
</dbReference>
<organism evidence="3 4">
    <name type="scientific">Salinispora arenicola</name>
    <dbReference type="NCBI Taxonomy" id="168697"/>
    <lineage>
        <taxon>Bacteria</taxon>
        <taxon>Bacillati</taxon>
        <taxon>Actinomycetota</taxon>
        <taxon>Actinomycetes</taxon>
        <taxon>Micromonosporales</taxon>
        <taxon>Micromonosporaceae</taxon>
        <taxon>Salinispora</taxon>
    </lineage>
</organism>
<evidence type="ECO:0000313" key="3">
    <source>
        <dbReference type="EMBL" id="TQL39304.1"/>
    </source>
</evidence>
<reference evidence="3 4" key="1">
    <citation type="submission" date="2019-06" db="EMBL/GenBank/DDBJ databases">
        <title>Sequencing the genomes of 1000 actinobacteria strains.</title>
        <authorList>
            <person name="Klenk H.-P."/>
        </authorList>
    </citation>
    <scope>NUCLEOTIDE SEQUENCE [LARGE SCALE GENOMIC DNA]</scope>
    <source>
        <strain evidence="3 4">DSM 44819</strain>
    </source>
</reference>
<reference evidence="2 5" key="2">
    <citation type="submission" date="2021-03" db="EMBL/GenBank/DDBJ databases">
        <title>Whole genome shotgun sequence of Salinispora arenicola NBRC 105043.</title>
        <authorList>
            <person name="Komaki H."/>
            <person name="Tamura T."/>
        </authorList>
    </citation>
    <scope>NUCLEOTIDE SEQUENCE [LARGE SCALE GENOMIC DNA]</scope>
    <source>
        <strain evidence="2 5">NBRC 105043</strain>
    </source>
</reference>
<name>A0A542XU24_SALAC</name>
<dbReference type="Proteomes" id="UP000677457">
    <property type="component" value="Unassembled WGS sequence"/>
</dbReference>
<dbReference type="EMBL" id="BOQM01000045">
    <property type="protein sequence ID" value="GIM87779.1"/>
    <property type="molecule type" value="Genomic_DNA"/>
</dbReference>
<dbReference type="AlphaFoldDB" id="A0A542XU24"/>
<dbReference type="GO" id="GO:0008483">
    <property type="term" value="F:transaminase activity"/>
    <property type="evidence" value="ECO:0007669"/>
    <property type="project" value="UniProtKB-KW"/>
</dbReference>
<dbReference type="Pfam" id="PF00266">
    <property type="entry name" value="Aminotran_5"/>
    <property type="match status" value="1"/>
</dbReference>
<dbReference type="GeneID" id="93773692"/>
<dbReference type="PANTHER" id="PTHR43586">
    <property type="entry name" value="CYSTEINE DESULFURASE"/>
    <property type="match status" value="1"/>
</dbReference>
<dbReference type="InterPro" id="IPR000192">
    <property type="entry name" value="Aminotrans_V_dom"/>
</dbReference>
<keyword evidence="2" id="KW-0032">Aminotransferase</keyword>